<dbReference type="Proteomes" id="UP000306319">
    <property type="component" value="Unassembled WGS sequence"/>
</dbReference>
<evidence type="ECO:0000313" key="1">
    <source>
        <dbReference type="EMBL" id="TGY80231.1"/>
    </source>
</evidence>
<proteinExistence type="predicted"/>
<reference evidence="1" key="1">
    <citation type="submission" date="2019-04" db="EMBL/GenBank/DDBJ databases">
        <title>Microbes associate with the intestines of laboratory mice.</title>
        <authorList>
            <person name="Navarre W."/>
            <person name="Wong E."/>
            <person name="Huang K."/>
            <person name="Tropini C."/>
            <person name="Ng K."/>
            <person name="Yu B."/>
        </authorList>
    </citation>
    <scope>NUCLEOTIDE SEQUENCE</scope>
    <source>
        <strain evidence="1">NM04_E33</strain>
    </source>
</reference>
<gene>
    <name evidence="1" type="ORF">E5331_03050</name>
</gene>
<evidence type="ECO:0000313" key="2">
    <source>
        <dbReference type="Proteomes" id="UP000306319"/>
    </source>
</evidence>
<name>A0AC61RJR1_9BACT</name>
<protein>
    <submittedName>
        <fullName evidence="1">Uncharacterized protein</fullName>
    </submittedName>
</protein>
<organism evidence="1 2">
    <name type="scientific">Lepagella muris</name>
    <dbReference type="NCBI Taxonomy" id="3032870"/>
    <lineage>
        <taxon>Bacteria</taxon>
        <taxon>Pseudomonadati</taxon>
        <taxon>Bacteroidota</taxon>
        <taxon>Bacteroidia</taxon>
        <taxon>Bacteroidales</taxon>
        <taxon>Muribaculaceae</taxon>
        <taxon>Lepagella</taxon>
    </lineage>
</organism>
<sequence length="86" mass="10269">MADKRGMSYRKRVEDINRIYDRYARSGLSNREIWRRYIYPAYWISERTFYNIMNATAGLETPVVASDMPSLFDFADENPEKEDTDE</sequence>
<keyword evidence="2" id="KW-1185">Reference proteome</keyword>
<dbReference type="EMBL" id="SRYB01000003">
    <property type="protein sequence ID" value="TGY80231.1"/>
    <property type="molecule type" value="Genomic_DNA"/>
</dbReference>
<comment type="caution">
    <text evidence="1">The sequence shown here is derived from an EMBL/GenBank/DDBJ whole genome shotgun (WGS) entry which is preliminary data.</text>
</comment>
<accession>A0AC61RJR1</accession>